<dbReference type="InterPro" id="IPR036377">
    <property type="entry name" value="Gp120_core_sf"/>
</dbReference>
<dbReference type="SUPFAM" id="SSF56502">
    <property type="entry name" value="gp120 core"/>
    <property type="match status" value="2"/>
</dbReference>
<evidence type="ECO:0000256" key="11">
    <source>
        <dbReference type="ARBA" id="ARBA00022581"/>
    </source>
</evidence>
<evidence type="ECO:0000256" key="20">
    <source>
        <dbReference type="ARBA" id="ARBA00022879"/>
    </source>
</evidence>
<feature type="disulfide bond" evidence="33">
    <location>
        <begin position="611"/>
        <end position="617"/>
    </location>
</feature>
<keyword evidence="27 33" id="KW-1015">Disulfide bond</keyword>
<feature type="lipid moiety-binding region" description="S-palmitoyl cysteine; by host" evidence="33">
    <location>
        <position position="778"/>
    </location>
</feature>
<keyword evidence="16 33" id="KW-0732">Signal</keyword>
<evidence type="ECO:0000256" key="13">
    <source>
        <dbReference type="ARBA" id="ARBA00022685"/>
    </source>
</evidence>
<dbReference type="GO" id="GO:0019082">
    <property type="term" value="P:viral protein processing"/>
    <property type="evidence" value="ECO:0007669"/>
    <property type="project" value="UniProtKB-UniRule"/>
</dbReference>
<sequence>MRVKGIRRNCQRLWRWGIMLLGILMISNATEKLWVTVYYGVPVWKEANTTLFCASDAKAYDTEVHNVWATHACVPTDPNPQEVVLINVTEYFNMWKNNMVEQMHEDIISLWDQSLKPCVKLTPLCVTLNCTNVTLDTNTTSSNWVREEMKNCSFNVTTNMRDKVQKEYALMYRLDIVQIDRDKDNSSTNYSSSTNYRLTRCNASVITQACPKISFEPIPIHYCAPAGFAILKCNNKTFDGKGPCKSVSTVQCTHGIRPVISTQLLLNGSLAEEGVVIRSENFTNNAKTIIVQLSKSIKINCTRPNNIRKGIPIHPGRAFYTTRQIIGDIRQAHCNISKQEWNNTLIQVVAKLRKQFGNKTIVFDRPSGGDLEIVMHSFNCGGEFFYCNTTQLFNSTWFNNTWNSTWDNGTWNDDSVGNTSESFTLPCRIRQIVNMWQEVGKAMYAPPINGQIRCSSNITGLLLTRDGGRVNNETENNNETFRPGGGDMKDNWRSELYKYKVVKIEPLGVAPTQARRRVVQREKRALGIGALFLGFLGAAGSTMGAASLTLTVQTRQLLSGIVQQQNNLLRAIEAQQHLLQLTVWGIKQLQARVLAVERYLRDQQLLGIWGCSGKLICTTNVPWNASWSGNKSLDDIWSNMTWMQWEKEIDNYTELIYTLLEQSQNQQEKNEQELLAFDKWANLWNWFDISKWLWYIKIFIMIVGGLIGLRIVFTVLSIVNRVRQGYSPLSLQTHLPAPRGPDRPGGIEEEGGERDRDTSGRSVDGLLAIIWVDLRSLCLFSYHRLRDLLLIVTRILELLGRRGWEALKYGWNLLQYWSQELKNSAVSLFNATAIAVAEGTDRIIEVVQRAGRAVLHVPRRIRQGFERTLL</sequence>
<dbReference type="FunFam" id="1.20.5.490:FF:000001">
    <property type="entry name" value="Envelope glycoprotein gp160"/>
    <property type="match status" value="1"/>
</dbReference>
<feature type="chain" id="PRO_5029993740" description="Transmembrane protein gp41" evidence="33">
    <location>
        <begin position="525"/>
        <end position="870"/>
    </location>
</feature>
<feature type="disulfide bond" evidence="33">
    <location>
        <begin position="53"/>
        <end position="73"/>
    </location>
</feature>
<keyword evidence="28 33" id="KW-0325">Glycoprotein</keyword>
<dbReference type="GO" id="GO:0016020">
    <property type="term" value="C:membrane"/>
    <property type="evidence" value="ECO:0007669"/>
    <property type="project" value="UniProtKB-UniRule"/>
</dbReference>
<organism evidence="38">
    <name type="scientific">Human immunodeficiency virus type 1</name>
    <name type="common">HIV-1</name>
    <dbReference type="NCBI Taxonomy" id="11676"/>
    <lineage>
        <taxon>Viruses</taxon>
        <taxon>Riboviria</taxon>
        <taxon>Pararnavirae</taxon>
        <taxon>Artverviricota</taxon>
        <taxon>Revtraviricetes</taxon>
        <taxon>Ortervirales</taxon>
        <taxon>Retroviridae</taxon>
        <taxon>Orthoretrovirinae</taxon>
        <taxon>Lentivirus</taxon>
        <taxon>Lentivirus humimdef1</taxon>
    </lineage>
</organism>
<dbReference type="Pfam" id="PF00516">
    <property type="entry name" value="GP120"/>
    <property type="match status" value="2"/>
</dbReference>
<feature type="domain" description="Human immunodeficiency virus 1 envelope glycoprotein Gp120" evidence="36">
    <location>
        <begin position="33"/>
        <end position="141"/>
    </location>
</feature>
<evidence type="ECO:0000256" key="1">
    <source>
        <dbReference type="ARBA" id="ARBA00004402"/>
    </source>
</evidence>
<comment type="miscellaneous">
    <text evidence="33">HIV-1 lineages are divided in three main groups, M (for Major), O (for Outlier), and N (for New, or Non-M, Non-O). The vast majority of strains found worldwide belong to the group M. Group O seems to be endemic to and largely confined to Cameroon and neighboring countries in West Central Africa, where these viruses represent a small minority of HIV-1 strains. The group N is represented by a limited number of isolates from Cameroonian persons. The group M is further subdivided in 9 clades or subtypes (A to D, F to H, J and K).</text>
</comment>
<keyword evidence="20 33" id="KW-0261">Viral envelope protein</keyword>
<feature type="domain" description="Human immunodeficiency virus 1 envelope glycoprotein Gp120" evidence="36">
    <location>
        <begin position="145"/>
        <end position="524"/>
    </location>
</feature>
<comment type="PTM">
    <text evidence="33">Specific enzymatic cleavages in vivo yield mature proteins. Envelope glycoproteins are synthesized as a inactive precursor that is heavily N-glycosylated and processed likely by host cell furin in the Golgi to yield the mature SU and TM proteins. The cleavage site between SU and TM requires the minimal sequence [KR]-X-[KR]-R. About 2 of the 9 disulfide bonds of gp41 are reduced by P4HB/PDI, following binding to CD4 receptor.</text>
</comment>
<dbReference type="GO" id="GO:0005198">
    <property type="term" value="F:structural molecule activity"/>
    <property type="evidence" value="ECO:0007669"/>
    <property type="project" value="UniProtKB-UniRule"/>
</dbReference>
<keyword evidence="14 33" id="KW-0812">Transmembrane</keyword>
<dbReference type="Gene3D" id="1.20.5.490">
    <property type="entry name" value="Single helix bin"/>
    <property type="match status" value="1"/>
</dbReference>
<dbReference type="GO" id="GO:0019062">
    <property type="term" value="P:virion attachment to host cell"/>
    <property type="evidence" value="ECO:0007669"/>
    <property type="project" value="UniProtKB-UniRule"/>
</dbReference>
<comment type="subunit">
    <text evidence="33">The mature envelope protein (Env) consists of a homotrimer of non-covalently associated gp120-gp41 heterodimers. The resulting complex protrudes from the virus surface as a spike. There seems to be as few as 10 spikes on the average virion. Surface protein gp120 interacts with host CD4, CCR5 and CXCR4. Gp120 also interacts with the C-type lectins CD209/DC-SIGN and CLEC4M/DC-SIGNR (collectively referred to as DC-SIGN(R)). Gp120 and gp41 interact with GalCer. Gp120 interacts with host ITGA4/ITGB7 complex; on CD4+ T-cells, this interaction results in rapid activation of integrin ITGAL/LFA-1, which facilitates efficient cell-to-cell spreading of HIV-1. Gp120 interacts with cell-associated heparan sulfate; this interaction increases virus infectivity on permissive cells and may be involved in infection of CD4- cells.</text>
</comment>
<evidence type="ECO:0000256" key="5">
    <source>
        <dbReference type="ARBA" id="ARBA00004578"/>
    </source>
</evidence>
<dbReference type="GO" id="GO:0044175">
    <property type="term" value="C:host cell endosome membrane"/>
    <property type="evidence" value="ECO:0007669"/>
    <property type="project" value="UniProtKB-SubCell"/>
</dbReference>
<keyword evidence="8 33" id="KW-1170">Fusion of virus membrane with host endosomal membrane</keyword>
<dbReference type="EMBL" id="MT307394">
    <property type="protein sequence ID" value="QOL02949.1"/>
    <property type="molecule type" value="Genomic_RNA"/>
</dbReference>
<dbReference type="Gene3D" id="2.170.40.20">
    <property type="entry name" value="Human immunodeficiency virus 1, Gp160, envelope glycoprotein"/>
    <property type="match status" value="2"/>
</dbReference>
<feature type="domain" description="Retroviral envelope protein GP41-like" evidence="37">
    <location>
        <begin position="543"/>
        <end position="732"/>
    </location>
</feature>
<keyword evidence="21 33" id="KW-1164">Virus endocytosis by host</keyword>
<evidence type="ECO:0000256" key="35">
    <source>
        <dbReference type="SAM" id="MobiDB-lite"/>
    </source>
</evidence>
<dbReference type="GO" id="GO:1903908">
    <property type="term" value="P:positive regulation of plasma membrane raft polarization"/>
    <property type="evidence" value="ECO:0007669"/>
    <property type="project" value="UniProtKB-UniRule"/>
</dbReference>
<keyword evidence="7 33" id="KW-1168">Fusion of virus membrane with host membrane</keyword>
<dbReference type="InterPro" id="IPR000777">
    <property type="entry name" value="HIV1_Gp120"/>
</dbReference>
<evidence type="ECO:0000256" key="34">
    <source>
        <dbReference type="RuleBase" id="RU363095"/>
    </source>
</evidence>
<keyword evidence="19 33" id="KW-1043">Host membrane</keyword>
<feature type="short sequence motif" description="YXXL motif; contains endocytosis signal" evidence="33">
    <location>
        <begin position="726"/>
        <end position="729"/>
    </location>
</feature>
<evidence type="ECO:0000256" key="23">
    <source>
        <dbReference type="ARBA" id="ARBA00023046"/>
    </source>
</evidence>
<evidence type="ECO:0000256" key="22">
    <source>
        <dbReference type="ARBA" id="ARBA00022989"/>
    </source>
</evidence>
<comment type="domain">
    <text evidence="33">The YXXL motif is involved in determining the exact site of viral release at the surface of infected mononuclear cells and promotes endocytosis. YXXL and di-leucine endocytosis motifs interact directly or indirectly with the clathrin adapter complexes, opperate independently, and their activities are not additive.</text>
</comment>
<comment type="subcellular location">
    <molecule>Transmembrane protein gp41</molecule>
    <subcellularLocation>
        <location evidence="33">Virion membrane</location>
        <topology evidence="33">Single-pass type I membrane protein</topology>
    </subcellularLocation>
    <subcellularLocation>
        <location evidence="33">Host cell membrane</location>
        <topology evidence="33">Single-pass type I membrane protein</topology>
    </subcellularLocation>
    <subcellularLocation>
        <location evidence="33">Host endosome membrane</location>
        <topology evidence="33">Single-pass type I membrane protein</topology>
    </subcellularLocation>
    <text evidence="33">It is probably concentrated at the site of budding and incorporated into the virions possibly by contacts between the cytoplasmic tail of Env and the N-terminus of Gag.</text>
</comment>
<evidence type="ECO:0000256" key="33">
    <source>
        <dbReference type="HAMAP-Rule" id="MF_04083"/>
    </source>
</evidence>
<evidence type="ECO:0000256" key="8">
    <source>
        <dbReference type="ARBA" id="ARBA00022510"/>
    </source>
</evidence>
<evidence type="ECO:0000256" key="28">
    <source>
        <dbReference type="ARBA" id="ARBA00023180"/>
    </source>
</evidence>
<comment type="subcellular location">
    <subcellularLocation>
        <location evidence="3">Host cell membrane</location>
        <topology evidence="3">Peripheral membrane protein</topology>
    </subcellularLocation>
    <subcellularLocation>
        <location evidence="1">Host cell membrane</location>
        <topology evidence="1">Single-pass type I membrane protein</topology>
    </subcellularLocation>
    <subcellularLocation>
        <location evidence="2">Host endosome membrane</location>
        <topology evidence="2">Peripheral membrane protein</topology>
    </subcellularLocation>
    <subcellularLocation>
        <location evidence="5">Host endosome membrane</location>
        <topology evidence="5">Single-pass type I membrane protein</topology>
    </subcellularLocation>
    <subcellularLocation>
        <location evidence="6">Virion membrane</location>
        <topology evidence="6">Peripheral membrane protein</topology>
    </subcellularLocation>
    <subcellularLocation>
        <location evidence="4">Virion membrane</location>
        <topology evidence="4">Single-pass type I membrane protein</topology>
    </subcellularLocation>
</comment>
<feature type="chain" id="PRO_5029993739" description="Envelope glycoprotein gp160" evidence="33">
    <location>
        <begin position="32"/>
        <end position="870"/>
    </location>
</feature>
<feature type="region of interest" description="Disordered" evidence="35">
    <location>
        <begin position="732"/>
        <end position="759"/>
    </location>
</feature>
<evidence type="ECO:0000256" key="15">
    <source>
        <dbReference type="ARBA" id="ARBA00022703"/>
    </source>
</evidence>
<keyword evidence="15 33" id="KW-0053">Apoptosis</keyword>
<comment type="domain">
    <text evidence="33">Some of the most genetically diverse regions of the viral genome are present in Env. They are called variable regions 1 through 5 (V1 through V5). Coreceptor usage of gp120 is determined mainly by the primary structure of the third variable region (V3) in the outer domain of gp120. The sequence of V3 determines which coreceptor, CCR5 and/or CXCR4 (corresponding to R5/macrophage, X4/T cell and R5X4/T cell and macrophage tropism), is used to trigger the fusion potential of the Env complex, and hence which cells the virus can infect. Binding to CCR5 involves a region adjacent in addition to V3.</text>
</comment>
<comment type="function">
    <text evidence="33">Envelope glycoprotein gp160: Oligomerizes in the host endoplasmic reticulum into predominantly trimers. In a second time, gp160 transits in the host Golgi, where glycosylation is completed. The precursor is then proteolytically cleaved in the trans-Golgi and thereby activated by cellular furin or furin-like proteases to produce gp120 and gp41.</text>
</comment>
<evidence type="ECO:0000256" key="30">
    <source>
        <dbReference type="ARBA" id="ARBA00023288"/>
    </source>
</evidence>
<keyword evidence="13 33" id="KW-0165">Cleavage on pair of basic residues</keyword>
<evidence type="ECO:0000256" key="31">
    <source>
        <dbReference type="ARBA" id="ARBA00023296"/>
    </source>
</evidence>
<evidence type="ECO:0000256" key="7">
    <source>
        <dbReference type="ARBA" id="ARBA00022506"/>
    </source>
</evidence>
<evidence type="ECO:0000313" key="38">
    <source>
        <dbReference type="EMBL" id="QOL02949.1"/>
    </source>
</evidence>
<dbReference type="GO" id="GO:0055036">
    <property type="term" value="C:virion membrane"/>
    <property type="evidence" value="ECO:0007669"/>
    <property type="project" value="UniProtKB-SubCell"/>
</dbReference>
<keyword evidence="24 33" id="KW-0175">Coiled coil</keyword>
<feature type="region of interest" description="Fusion peptide" evidence="33">
    <location>
        <begin position="525"/>
        <end position="545"/>
    </location>
</feature>
<proteinExistence type="inferred from homology"/>
<comment type="domain">
    <text evidence="33 34">The 17 amino acids long immunosuppressive region is present in many retroviral envelope proteins. Synthetic peptides derived from this relatively conserved sequence inhibit immune function in vitro and in vivo.</text>
</comment>
<accession>A0A7L9QJF7</accession>
<evidence type="ECO:0000256" key="25">
    <source>
        <dbReference type="ARBA" id="ARBA00023136"/>
    </source>
</evidence>
<comment type="function">
    <text evidence="33">Surface protein gp120: Attaches the virus to the host lymphoid cell by binding to the primary receptor CD4. This interaction induces a structural rearrangement creating a high affinity binding site for a chemokine coreceptor like CXCR4 and/or CCR5. Acts as a ligand for CD209/DC-SIGN and CLEC4M/DC-SIGNR, which are respectively found on dendritic cells (DCs), and on endothelial cells of liver sinusoids and lymph node sinuses. These interactions allow capture of viral particles at mucosal surfaces by these cells and subsequent transmission to permissive cells. HIV subverts the migration properties of dendritic cells to gain access to CD4+ T-cells in lymph nodes. Virus transmission to permissive T-cells occurs either in trans (without DCs infection, through viral capture and transmission), or in cis (following DCs productive infection, through the usual CD4-gp120 interaction), thereby inducing a robust infection. In trans infection, bound virions remain infectious over days and it is proposed that they are not degraded, but protected in non-lysosomal acidic organelles within the DCs close to the cell membrane thus contributing to the viral infectious potential during DCs' migration from the periphery to the lymphoid tissues. On arrival at lymphoid tissues, intact virions recycle back to DCs' cell surface allowing virus transmission to CD4+ T-cells.</text>
</comment>
<keyword evidence="10 33" id="KW-1165">Clathrin-mediated endocytosis of virus by host</keyword>
<evidence type="ECO:0000256" key="21">
    <source>
        <dbReference type="ARBA" id="ARBA00022890"/>
    </source>
</evidence>
<evidence type="ECO:0000256" key="12">
    <source>
        <dbReference type="ARBA" id="ARBA00022595"/>
    </source>
</evidence>
<evidence type="ECO:0000256" key="24">
    <source>
        <dbReference type="ARBA" id="ARBA00023054"/>
    </source>
</evidence>
<keyword evidence="22 33" id="KW-1133">Transmembrane helix</keyword>
<dbReference type="FunFam" id="2.170.40.20:FF:000003">
    <property type="entry name" value="Envelope glycoprotein gp160"/>
    <property type="match status" value="1"/>
</dbReference>
<keyword evidence="12 33" id="KW-1162">Viral penetration into host cytoplasm</keyword>
<dbReference type="GO" id="GO:0019064">
    <property type="term" value="P:fusion of virus membrane with host plasma membrane"/>
    <property type="evidence" value="ECO:0007669"/>
    <property type="project" value="UniProtKB-UniRule"/>
</dbReference>
<feature type="transmembrane region" description="Helical" evidence="34">
    <location>
        <begin position="525"/>
        <end position="548"/>
    </location>
</feature>
<dbReference type="GO" id="GO:0019031">
    <property type="term" value="C:viral envelope"/>
    <property type="evidence" value="ECO:0007669"/>
    <property type="project" value="UniProtKB-KW"/>
</dbReference>
<comment type="caution">
    <text evidence="33 34">Lacks conserved residue(s) required for the propagation of feature annotation.</text>
</comment>
<keyword evidence="25 33" id="KW-0472">Membrane</keyword>
<comment type="function">
    <text evidence="33">Transmembrane protein gp41: Acts as a class I viral fusion protein. Under the current model, the protein has at least 3 conformational states: pre-fusion native state, pre-hairpin intermediate state, and post-fusion hairpin state. During fusion of viral and target intracellular membranes, the coiled coil regions (heptad repeats) assume a trimer-of-hairpins structure, positioning the fusion peptide in close proximity to the C-terminal region of the ectodomain. The formation of this structure appears to drive apposition and subsequent fusion of viral and target cell membranes. Complete fusion occurs in host cell endosomes and is dynamin-dependent, however some lipid transfer might occur at the plasma membrane. The virus undergoes clathrin-dependent internalization long before endosomal fusion, thus minimizing the surface exposure of conserved viral epitopes during fusion and reducing the efficacy of inhibitors targeting these epitopes. Membranes fusion leads to delivery of the nucleocapsid into the cytoplasm.</text>
</comment>
<protein>
    <recommendedName>
        <fullName evidence="33">Envelope glycoprotein gp160</fullName>
    </recommendedName>
    <alternativeName>
        <fullName evidence="33">Env polyprotein</fullName>
    </alternativeName>
    <component>
        <recommendedName>
            <fullName evidence="33">Surface protein gp120</fullName>
            <shortName evidence="33">SU</shortName>
        </recommendedName>
        <alternativeName>
            <fullName evidence="33">Glycoprotein 120</fullName>
            <shortName evidence="33">gp120</shortName>
        </alternativeName>
    </component>
    <component>
        <recommendedName>
            <fullName evidence="33">Transmembrane protein gp41</fullName>
            <shortName evidence="33">TM</shortName>
        </recommendedName>
        <alternativeName>
            <fullName evidence="33">Glycoprotein 41</fullName>
            <shortName evidence="33">gp41</shortName>
        </alternativeName>
    </component>
</protein>
<evidence type="ECO:0000256" key="18">
    <source>
        <dbReference type="ARBA" id="ARBA00022844"/>
    </source>
</evidence>
<gene>
    <name evidence="33 38" type="primary">env</name>
</gene>
<keyword evidence="30 33" id="KW-0449">Lipoprotein</keyword>
<keyword evidence="29 33" id="KW-0899">Viral immunoevasion</keyword>
<comment type="PTM">
    <text evidence="33">Highly glycosylated by host. The high number of glycan on the protein is reffered to as 'glycan shield' because it contributes to hide protein sequence from adaptive immune system.</text>
</comment>
<comment type="domain">
    <text evidence="33">The CD4-binding region is targeted by the antibody b12.</text>
</comment>
<dbReference type="FunFam" id="2.170.40.20:FF:000001">
    <property type="entry name" value="Envelope glycoprotein gp160"/>
    <property type="match status" value="1"/>
</dbReference>
<keyword evidence="17 33" id="KW-1161">Viral attachment to host cell</keyword>
<evidence type="ECO:0000256" key="17">
    <source>
        <dbReference type="ARBA" id="ARBA00022804"/>
    </source>
</evidence>
<feature type="transmembrane region" description="Helical" evidence="34">
    <location>
        <begin position="692"/>
        <end position="719"/>
    </location>
</feature>
<feature type="region of interest" description="Immunosuppression" evidence="33">
    <location>
        <begin position="587"/>
        <end position="605"/>
    </location>
</feature>
<dbReference type="InterPro" id="IPR037527">
    <property type="entry name" value="Gp160"/>
</dbReference>
<evidence type="ECO:0000256" key="9">
    <source>
        <dbReference type="ARBA" id="ARBA00022511"/>
    </source>
</evidence>
<comment type="PTM">
    <text evidence="33">Palmitoylation of the transmembrane protein and of Env polyprotein (prior to its proteolytic cleavage) is essential for their association with host cell membrane lipid rafts. Palmitoylation is therefore required for envelope trafficking to classical lipid rafts, but not for viral replication.</text>
</comment>
<feature type="topological domain" description="Cytoplasmic" evidence="33">
    <location>
        <begin position="720"/>
        <end position="870"/>
    </location>
</feature>
<dbReference type="GO" id="GO:0075512">
    <property type="term" value="P:clathrin-dependent endocytosis of virus by host cell"/>
    <property type="evidence" value="ECO:0007669"/>
    <property type="project" value="UniProtKB-UniRule"/>
</dbReference>
<comment type="miscellaneous">
    <text evidence="33">Inhibitors targeting HIV-1 viral envelope proteins are used as antiretroviral drugs. Attachment of virions to the cell surface via non-specific interactions and CD4 binding can be blocked by inhibitors that include cyanovirin-N, cyclotriazadisulfonamide analogs, PRO 2000, TNX 355 and PRO 542. In addition, BMS 806 can block CD4-induced conformational changes. Env interactions with the coreceptor molecules can be targeted by CCR5 antagonists including SCH-D, maraviroc (UK 427857) and aplaviroc (GW 873140), and the CXCR4 antagonist AMD 070. Fusion of viral and cellular membranes can be inhibited by peptides such as enfuvirtide and tifuvirtide (T 1249). Resistance to inhibitors associated with mutations in Env are observed. Most of the time, single mutations confer only a modest reduction in drug susceptibility. Combination of several mutations is usually required to develop a high-level drug resistance.</text>
</comment>
<dbReference type="InterPro" id="IPR000328">
    <property type="entry name" value="GP41-like"/>
</dbReference>
<dbReference type="GO" id="GO:0039654">
    <property type="term" value="P:fusion of virus membrane with host endosome membrane"/>
    <property type="evidence" value="ECO:0007669"/>
    <property type="project" value="UniProtKB-UniRule"/>
</dbReference>
<feature type="site" description="Cleavage; by host furin" evidence="33">
    <location>
        <begin position="524"/>
        <end position="525"/>
    </location>
</feature>
<feature type="short sequence motif" description="Di-leucine internalization motif" evidence="33">
    <location>
        <begin position="869"/>
        <end position="870"/>
    </location>
</feature>
<evidence type="ECO:0000256" key="32">
    <source>
        <dbReference type="ARBA" id="ARBA00062028"/>
    </source>
</evidence>
<evidence type="ECO:0000256" key="27">
    <source>
        <dbReference type="ARBA" id="ARBA00023157"/>
    </source>
</evidence>
<dbReference type="GO" id="GO:0020002">
    <property type="term" value="C:host cell plasma membrane"/>
    <property type="evidence" value="ECO:0007669"/>
    <property type="project" value="UniProtKB-SubCell"/>
</dbReference>
<evidence type="ECO:0000256" key="4">
    <source>
        <dbReference type="ARBA" id="ARBA00004563"/>
    </source>
</evidence>
<evidence type="ECO:0000256" key="2">
    <source>
        <dbReference type="ARBA" id="ARBA00004433"/>
    </source>
</evidence>
<evidence type="ECO:0000259" key="36">
    <source>
        <dbReference type="Pfam" id="PF00516"/>
    </source>
</evidence>
<feature type="region of interest" description="CD4-binding loop" evidence="33">
    <location>
        <begin position="366"/>
        <end position="376"/>
    </location>
</feature>
<keyword evidence="11 33" id="KW-0945">Host-virus interaction</keyword>
<keyword evidence="23 33" id="KW-1039">Host endosome</keyword>
<name>A0A7L9QJF7_HV1</name>
<feature type="disulfide bond" evidence="33">
    <location>
        <begin position="233"/>
        <end position="244"/>
    </location>
</feature>
<comment type="domain">
    <text evidence="33">The membrane proximal external region (MPER) present in gp41 is a tryptophan-rich region recognized by the antibodies 2F5, Z13, and 4E10. MPER seems to play a role in fusion.</text>
</comment>
<evidence type="ECO:0000256" key="14">
    <source>
        <dbReference type="ARBA" id="ARBA00022692"/>
    </source>
</evidence>
<evidence type="ECO:0000256" key="29">
    <source>
        <dbReference type="ARBA" id="ARBA00023280"/>
    </source>
</evidence>
<dbReference type="SUPFAM" id="SSF58069">
    <property type="entry name" value="Virus ectodomain"/>
    <property type="match status" value="1"/>
</dbReference>
<keyword evidence="26 33" id="KW-0564">Palmitate</keyword>
<reference evidence="38" key="1">
    <citation type="journal article" date="2020" name="Elife">
        <title>The HIV-1 latent reservoir is largely sensitive to circulating T cells.</title>
        <authorList>
            <person name="Warren J.A."/>
            <person name="Zhou S."/>
            <person name="Xu Y."/>
            <person name="Moeser M.J."/>
            <person name="MacMillan D.R."/>
            <person name="Council O."/>
            <person name="Kirchherr J."/>
            <person name="Sung J.M."/>
            <person name="Roan N."/>
            <person name="Adimora A.A."/>
            <person name="Joseph S."/>
            <person name="Kuruc J.D."/>
            <person name="Gay C.L."/>
            <person name="Margolis D.M."/>
            <person name="Archin N."/>
            <person name="Brumme Z.L."/>
            <person name="Swanstrom R."/>
            <person name="Goonetilleke N."/>
        </authorList>
    </citation>
    <scope>NUCLEOTIDE SEQUENCE</scope>
    <source>
        <strain evidence="38">00531-PH329-W1-3half-1</strain>
    </source>
</reference>
<dbReference type="Gene3D" id="1.10.287.210">
    <property type="match status" value="1"/>
</dbReference>
<dbReference type="HAMAP" id="MF_04083">
    <property type="entry name" value="HIV_ENV"/>
    <property type="match status" value="1"/>
</dbReference>
<evidence type="ECO:0000256" key="26">
    <source>
        <dbReference type="ARBA" id="ARBA00023139"/>
    </source>
</evidence>
<organismHost>
    <name type="scientific">Homo sapiens</name>
    <name type="common">Human</name>
    <dbReference type="NCBI Taxonomy" id="9606"/>
</organismHost>
<feature type="region of interest" description="MPER; binding to GalCer" evidence="33">
    <location>
        <begin position="676"/>
        <end position="697"/>
    </location>
</feature>
<keyword evidence="9 33" id="KW-1032">Host cell membrane</keyword>
<comment type="similarity">
    <text evidence="33">Belongs to the HIV-1 env protein family.</text>
</comment>
<dbReference type="FunFam" id="1.10.287.210:FF:000001">
    <property type="entry name" value="Envelope glycoprotein gp160"/>
    <property type="match status" value="1"/>
</dbReference>
<dbReference type="CDD" id="cd09909">
    <property type="entry name" value="HIV-1-like_HR1-HR2"/>
    <property type="match status" value="1"/>
</dbReference>
<dbReference type="Pfam" id="PF00517">
    <property type="entry name" value="GP41"/>
    <property type="match status" value="1"/>
</dbReference>
<comment type="subcellular location">
    <molecule>Surface protein gp120</molecule>
    <subcellularLocation>
        <location evidence="33">Virion membrane</location>
        <topology evidence="33">Peripheral membrane protein</topology>
    </subcellularLocation>
    <subcellularLocation>
        <location evidence="33">Host cell membrane</location>
        <topology evidence="33">Peripheral membrane protein</topology>
    </subcellularLocation>
    <subcellularLocation>
        <location evidence="33">Host endosome membrane</location>
        <topology evidence="33">Single-pass type I membrane protein</topology>
    </subcellularLocation>
    <text evidence="33">The surface protein is not anchored to the viral envelope, but associates with the extravirion surface through its binding to TM. It is probably concentrated at the site of budding and incorporated into the virions possibly by contacts between the cytoplasmic tail of Env and the N-terminus of Gag.</text>
</comment>
<evidence type="ECO:0000256" key="19">
    <source>
        <dbReference type="ARBA" id="ARBA00022870"/>
    </source>
</evidence>
<feature type="coiled-coil region" evidence="33">
    <location>
        <begin position="647"/>
        <end position="681"/>
    </location>
</feature>
<comment type="subunit">
    <text evidence="32">The mature envelope protein (Env) consists of a homotrimer of non-covalently associated gp120-gp41 heterodimers. The resulting complex protrudes from the virus surface as a spike. There seems to be as few as 10 spikes on the average virion. Interacts with host CD4, CCR5 and CXCR4. Gp120 also interacts with the C-type lectins CD209/DC-SIGN and CLEC4M/DC-SIGNR (collectively referred to as DC-SIGN(R)). Gp120 and gp41 interact with GalCer. Gp120 interacts with host ITGA4/ITGB7 complex; on CD4+ T-cells, this interaction results in rapid activation of integrin ITGAL/LFA-1, which facilitates efficient cell-to-cell spreading of HIV-1. Gp120 interacts with cell-associated heparan sulfate; this interaction increases virus infectivity on permissive cells and may be involved in infection of CD4- cells.</text>
</comment>
<evidence type="ECO:0000256" key="16">
    <source>
        <dbReference type="ARBA" id="ARBA00022729"/>
    </source>
</evidence>
<evidence type="ECO:0000256" key="6">
    <source>
        <dbReference type="ARBA" id="ARBA00004650"/>
    </source>
</evidence>
<evidence type="ECO:0000259" key="37">
    <source>
        <dbReference type="Pfam" id="PF00517"/>
    </source>
</evidence>
<keyword evidence="18 33" id="KW-0946">Virion</keyword>
<keyword evidence="31 33" id="KW-1160">Virus entry into host cell</keyword>
<dbReference type="GO" id="GO:1903911">
    <property type="term" value="P:positive regulation of receptor clustering"/>
    <property type="evidence" value="ECO:0007669"/>
    <property type="project" value="UniProtKB-UniRule"/>
</dbReference>
<evidence type="ECO:0000256" key="10">
    <source>
        <dbReference type="ARBA" id="ARBA00022570"/>
    </source>
</evidence>
<evidence type="ECO:0000256" key="3">
    <source>
        <dbReference type="ARBA" id="ARBA00004505"/>
    </source>
</evidence>
<dbReference type="GO" id="GO:0052031">
    <property type="term" value="P:symbiont-mediated perturbation of host defense response"/>
    <property type="evidence" value="ECO:0007669"/>
    <property type="project" value="UniProtKB-UniRule"/>
</dbReference>
<feature type="disulfide bond" evidence="33">
    <location>
        <begin position="223"/>
        <end position="252"/>
    </location>
</feature>